<feature type="transmembrane region" description="Helical" evidence="1">
    <location>
        <begin position="137"/>
        <end position="158"/>
    </location>
</feature>
<dbReference type="Pfam" id="PF01944">
    <property type="entry name" value="SpoIIM"/>
    <property type="match status" value="1"/>
</dbReference>
<feature type="transmembrane region" description="Helical" evidence="1">
    <location>
        <begin position="78"/>
        <end position="100"/>
    </location>
</feature>
<accession>A0A2S7FCW5</accession>
<proteinExistence type="predicted"/>
<dbReference type="InterPro" id="IPR014196">
    <property type="entry name" value="SpoIIM"/>
</dbReference>
<organism evidence="2 3">
    <name type="scientific">Clostridium butyricum</name>
    <dbReference type="NCBI Taxonomy" id="1492"/>
    <lineage>
        <taxon>Bacteria</taxon>
        <taxon>Bacillati</taxon>
        <taxon>Bacillota</taxon>
        <taxon>Clostridia</taxon>
        <taxon>Eubacteriales</taxon>
        <taxon>Clostridiaceae</taxon>
        <taxon>Clostridium</taxon>
    </lineage>
</organism>
<name>A0A2S7FCW5_CLOBU</name>
<keyword evidence="1" id="KW-1133">Transmembrane helix</keyword>
<feature type="transmembrane region" description="Helical" evidence="1">
    <location>
        <begin position="179"/>
        <end position="201"/>
    </location>
</feature>
<feature type="transmembrane region" description="Helical" evidence="1">
    <location>
        <begin position="107"/>
        <end position="131"/>
    </location>
</feature>
<dbReference type="InterPro" id="IPR002798">
    <property type="entry name" value="SpoIIM-like"/>
</dbReference>
<dbReference type="RefSeq" id="WP_027635895.1">
    <property type="nucleotide sequence ID" value="NZ_CANCWB010000001.1"/>
</dbReference>
<dbReference type="EMBL" id="LRDH01000096">
    <property type="protein sequence ID" value="PPV15859.1"/>
    <property type="molecule type" value="Genomic_DNA"/>
</dbReference>
<evidence type="ECO:0000313" key="2">
    <source>
        <dbReference type="EMBL" id="PPV15859.1"/>
    </source>
</evidence>
<dbReference type="Proteomes" id="UP000238081">
    <property type="component" value="Unassembled WGS sequence"/>
</dbReference>
<comment type="caution">
    <text evidence="2">The sequence shown here is derived from an EMBL/GenBank/DDBJ whole genome shotgun (WGS) entry which is preliminary data.</text>
</comment>
<dbReference type="AlphaFoldDB" id="A0A2S7FCW5"/>
<protein>
    <submittedName>
        <fullName evidence="2">Stage II sporulation protein M</fullName>
    </submittedName>
</protein>
<gene>
    <name evidence="2" type="ORF">AWN73_01860</name>
</gene>
<sequence length="210" mass="23334">MNISGKKVNIGFNSRKGYFFIVLIMFCLGLSFGLYTVKYMGPADKNDLINYFTSFANSLGNDQINYGSLLVEVVKKNVIIILPIFLVGLTFFGGPVILIIDLLKGFILGYTFSFMATVFQGKGFGLAMISIIPQNLIYIPCIIGLSIIGLSMSTESFKRRFFKKNKGDSLFSEGIVKKLAVISVLFIAGILVETYISPMLIKFVVTKFYL</sequence>
<reference evidence="2 3" key="1">
    <citation type="submission" date="2016-01" db="EMBL/GenBank/DDBJ databases">
        <title>Characterization of the Clostridium difficile lineages that are prevalent in Hong Kong and China.</title>
        <authorList>
            <person name="Kwok J.S.-L."/>
            <person name="Lam W.-Y."/>
            <person name="Ip M."/>
            <person name="Chan T.-F."/>
            <person name="Hawkey P.M."/>
            <person name="Tsui S.K.-W."/>
        </authorList>
    </citation>
    <scope>NUCLEOTIDE SEQUENCE [LARGE SCALE GENOMIC DNA]</scope>
    <source>
        <strain evidence="2 3">300064</strain>
    </source>
</reference>
<keyword evidence="1" id="KW-0812">Transmembrane</keyword>
<evidence type="ECO:0000256" key="1">
    <source>
        <dbReference type="SAM" id="Phobius"/>
    </source>
</evidence>
<dbReference type="PIRSF" id="PIRSF038973">
    <property type="entry name" value="SpoIIM"/>
    <property type="match status" value="1"/>
</dbReference>
<keyword evidence="1" id="KW-0472">Membrane</keyword>
<evidence type="ECO:0000313" key="3">
    <source>
        <dbReference type="Proteomes" id="UP000238081"/>
    </source>
</evidence>
<dbReference type="NCBIfam" id="TIGR02831">
    <property type="entry name" value="spo_II_M"/>
    <property type="match status" value="1"/>
</dbReference>
<feature type="transmembrane region" description="Helical" evidence="1">
    <location>
        <begin position="17"/>
        <end position="37"/>
    </location>
</feature>